<accession>A0A949Q8L0</accession>
<dbReference type="InterPro" id="IPR017946">
    <property type="entry name" value="PLC-like_Pdiesterase_TIM-brl"/>
</dbReference>
<dbReference type="SUPFAM" id="SSF51695">
    <property type="entry name" value="PLC-like phosphodiesterases"/>
    <property type="match status" value="1"/>
</dbReference>
<dbReference type="PROSITE" id="PS51704">
    <property type="entry name" value="GP_PDE"/>
    <property type="match status" value="1"/>
</dbReference>
<dbReference type="GO" id="GO:0008889">
    <property type="term" value="F:glycerophosphodiester phosphodiesterase activity"/>
    <property type="evidence" value="ECO:0007669"/>
    <property type="project" value="UniProtKB-EC"/>
</dbReference>
<dbReference type="EC" id="3.1.4.46" evidence="2"/>
<organism evidence="2 3">
    <name type="scientific">Tenebrionicola larvae</name>
    <dbReference type="NCBI Taxonomy" id="2815733"/>
    <lineage>
        <taxon>Bacteria</taxon>
        <taxon>Pseudomonadati</taxon>
        <taxon>Pseudomonadota</taxon>
        <taxon>Gammaproteobacteria</taxon>
        <taxon>Enterobacterales</taxon>
        <taxon>Enterobacteriaceae</taxon>
        <taxon>Tenebrionibacter/Tenebrionicola group</taxon>
        <taxon>Tenebrionicola</taxon>
    </lineage>
</organism>
<proteinExistence type="predicted"/>
<name>A0A949Q8L0_9ENTR</name>
<dbReference type="PANTHER" id="PTHR46211">
    <property type="entry name" value="GLYCEROPHOSPHORYL DIESTER PHOSPHODIESTERASE"/>
    <property type="match status" value="1"/>
</dbReference>
<protein>
    <submittedName>
        <fullName evidence="2">Glycerophosphodiester phosphodiesterase</fullName>
        <ecNumber evidence="2">3.1.4.46</ecNumber>
    </submittedName>
</protein>
<dbReference type="Proteomes" id="UP000746420">
    <property type="component" value="Unassembled WGS sequence"/>
</dbReference>
<dbReference type="GO" id="GO:0006629">
    <property type="term" value="P:lipid metabolic process"/>
    <property type="evidence" value="ECO:0007669"/>
    <property type="project" value="InterPro"/>
</dbReference>
<dbReference type="NCBIfam" id="NF006989">
    <property type="entry name" value="PRK09454.1"/>
    <property type="match status" value="1"/>
</dbReference>
<feature type="domain" description="GP-PDE" evidence="1">
    <location>
        <begin position="7"/>
        <end position="244"/>
    </location>
</feature>
<comment type="caution">
    <text evidence="2">The sequence shown here is derived from an EMBL/GenBank/DDBJ whole genome shotgun (WGS) entry which is preliminary data.</text>
</comment>
<sequence length="255" mass="27933">MKQWNYPRIAAHRGGGKLAPENTLAAIDAGARYGHKMIEFDVKLSQDGQPFLLHDDTLDRTSDGWGVAGKLTWRQLSGVDAGSWFGREFKGEPLALLSDVAARCRRYGMLANIEIKPTTGAEEETGAAVALAARALWQGMDVPLLSSFEACALAAAQRVAPELPRGLLLDKWRDDWRALARELGCVALHLNHRLLTPARVQEIKNAGLRILAYTVNTPRRAQALLELGVDIICTDRIDIIGPDFTDRESGKGVGR</sequence>
<dbReference type="Pfam" id="PF03009">
    <property type="entry name" value="GDPD"/>
    <property type="match status" value="1"/>
</dbReference>
<dbReference type="Gene3D" id="3.20.20.190">
    <property type="entry name" value="Phosphatidylinositol (PI) phosphodiesterase"/>
    <property type="match status" value="1"/>
</dbReference>
<evidence type="ECO:0000313" key="3">
    <source>
        <dbReference type="Proteomes" id="UP000746420"/>
    </source>
</evidence>
<dbReference type="AlphaFoldDB" id="A0A949Q8L0"/>
<evidence type="ECO:0000259" key="1">
    <source>
        <dbReference type="PROSITE" id="PS51704"/>
    </source>
</evidence>
<dbReference type="RefSeq" id="WP_249938877.1">
    <property type="nucleotide sequence ID" value="NZ_JAGFEW010000019.1"/>
</dbReference>
<dbReference type="CDD" id="cd08562">
    <property type="entry name" value="GDPD_EcUgpQ_like"/>
    <property type="match status" value="1"/>
</dbReference>
<keyword evidence="2" id="KW-0378">Hydrolase</keyword>
<gene>
    <name evidence="2" type="primary">ugpQ</name>
    <name evidence="2" type="ORF">JZ788_10050</name>
</gene>
<keyword evidence="3" id="KW-1185">Reference proteome</keyword>
<dbReference type="PANTHER" id="PTHR46211:SF1">
    <property type="entry name" value="GLYCEROPHOSPHODIESTER PHOSPHODIESTERASE, CYTOPLASMIC"/>
    <property type="match status" value="1"/>
</dbReference>
<evidence type="ECO:0000313" key="2">
    <source>
        <dbReference type="EMBL" id="MBV5096068.1"/>
    </source>
</evidence>
<reference evidence="2 3" key="1">
    <citation type="submission" date="2021-03" db="EMBL/GenBank/DDBJ databases">
        <title>Tenobrionicola molitorae gen. nov., sp. nov. and Tenobrionicola larvae sp. nov., isolated from larvae of the mealworm Tenobrio molitor L., a proposal to transfer Erwinia teleogrylli Liu et al. 2016 to a new genus Entomohabitans as Entomohabitans teleogrylli comb. nov.</title>
        <authorList>
            <person name="Lee S.D."/>
            <person name="Yang H.L."/>
            <person name="Kim I.S."/>
        </authorList>
    </citation>
    <scope>NUCLEOTIDE SEQUENCE [LARGE SCALE GENOMIC DNA]</scope>
    <source>
        <strain evidence="2 3">YMB-R21</strain>
    </source>
</reference>
<dbReference type="FunFam" id="3.20.20.190:FF:000036">
    <property type="entry name" value="Glycerophosphodiester phosphodiesterase, cytosolic"/>
    <property type="match status" value="1"/>
</dbReference>
<dbReference type="InterPro" id="IPR030395">
    <property type="entry name" value="GP_PDE_dom"/>
</dbReference>
<dbReference type="EMBL" id="JAGFEW010000019">
    <property type="protein sequence ID" value="MBV5096068.1"/>
    <property type="molecule type" value="Genomic_DNA"/>
</dbReference>